<comment type="catalytic activity">
    <reaction evidence="1">
        <text>ATP + protein L-histidine = ADP + protein N-phospho-L-histidine.</text>
        <dbReference type="EC" id="2.7.13.3"/>
    </reaction>
</comment>
<dbReference type="PANTHER" id="PTHR43711:SF31">
    <property type="entry name" value="HISTIDINE KINASE"/>
    <property type="match status" value="1"/>
</dbReference>
<dbReference type="GO" id="GO:0005886">
    <property type="term" value="C:plasma membrane"/>
    <property type="evidence" value="ECO:0007669"/>
    <property type="project" value="UniProtKB-SubCell"/>
</dbReference>
<dbReference type="SUPFAM" id="SSF55781">
    <property type="entry name" value="GAF domain-like"/>
    <property type="match status" value="1"/>
</dbReference>
<keyword evidence="9" id="KW-0418">Kinase</keyword>
<dbReference type="InterPro" id="IPR003018">
    <property type="entry name" value="GAF"/>
</dbReference>
<evidence type="ECO:0000256" key="12">
    <source>
        <dbReference type="ARBA" id="ARBA00023136"/>
    </source>
</evidence>
<dbReference type="SMART" id="SM00387">
    <property type="entry name" value="HATPase_c"/>
    <property type="match status" value="1"/>
</dbReference>
<dbReference type="SUPFAM" id="SSF47384">
    <property type="entry name" value="Homodimeric domain of signal transducing histidine kinase"/>
    <property type="match status" value="1"/>
</dbReference>
<dbReference type="Pfam" id="PF00512">
    <property type="entry name" value="HisKA"/>
    <property type="match status" value="1"/>
</dbReference>
<evidence type="ECO:0000313" key="15">
    <source>
        <dbReference type="EMBL" id="OGG15737.1"/>
    </source>
</evidence>
<evidence type="ECO:0000256" key="7">
    <source>
        <dbReference type="ARBA" id="ARBA00022679"/>
    </source>
</evidence>
<dbReference type="Proteomes" id="UP000176923">
    <property type="component" value="Unassembled WGS sequence"/>
</dbReference>
<evidence type="ECO:0000256" key="6">
    <source>
        <dbReference type="ARBA" id="ARBA00022553"/>
    </source>
</evidence>
<dbReference type="CDD" id="cd16922">
    <property type="entry name" value="HATPase_EvgS-ArcB-TorS-like"/>
    <property type="match status" value="1"/>
</dbReference>
<dbReference type="Gene3D" id="3.30.450.40">
    <property type="match status" value="1"/>
</dbReference>
<evidence type="ECO:0000259" key="14">
    <source>
        <dbReference type="PROSITE" id="PS50109"/>
    </source>
</evidence>
<reference evidence="15 16" key="1">
    <citation type="journal article" date="2016" name="Nat. Commun.">
        <title>Thousands of microbial genomes shed light on interconnected biogeochemical processes in an aquifer system.</title>
        <authorList>
            <person name="Anantharaman K."/>
            <person name="Brown C.T."/>
            <person name="Hug L.A."/>
            <person name="Sharon I."/>
            <person name="Castelle C.J."/>
            <person name="Probst A.J."/>
            <person name="Thomas B.C."/>
            <person name="Singh A."/>
            <person name="Wilkins M.J."/>
            <person name="Karaoz U."/>
            <person name="Brodie E.L."/>
            <person name="Williams K.H."/>
            <person name="Hubbard S.S."/>
            <person name="Banfield J.F."/>
        </authorList>
    </citation>
    <scope>NUCLEOTIDE SEQUENCE [LARGE SCALE GENOMIC DNA]</scope>
</reference>
<dbReference type="GO" id="GO:0045121">
    <property type="term" value="C:membrane raft"/>
    <property type="evidence" value="ECO:0007669"/>
    <property type="project" value="UniProtKB-SubCell"/>
</dbReference>
<evidence type="ECO:0000256" key="3">
    <source>
        <dbReference type="ARBA" id="ARBA00004314"/>
    </source>
</evidence>
<name>A0A1F5ZUI8_9BACT</name>
<keyword evidence="12" id="KW-0472">Membrane</keyword>
<evidence type="ECO:0000313" key="16">
    <source>
        <dbReference type="Proteomes" id="UP000176923"/>
    </source>
</evidence>
<dbReference type="STRING" id="1798382.A3D77_01790"/>
<dbReference type="InterPro" id="IPR050736">
    <property type="entry name" value="Sensor_HK_Regulatory"/>
</dbReference>
<gene>
    <name evidence="15" type="ORF">A3D77_01790</name>
</gene>
<evidence type="ECO:0000256" key="10">
    <source>
        <dbReference type="ARBA" id="ARBA00022840"/>
    </source>
</evidence>
<dbReference type="InterPro" id="IPR003594">
    <property type="entry name" value="HATPase_dom"/>
</dbReference>
<comment type="subcellular location">
    <subcellularLocation>
        <location evidence="2">Cell membrane</location>
    </subcellularLocation>
    <subcellularLocation>
        <location evidence="3">Membrane raft</location>
        <topology evidence="3">Multi-pass membrane protein</topology>
    </subcellularLocation>
</comment>
<dbReference type="InterPro" id="IPR036097">
    <property type="entry name" value="HisK_dim/P_sf"/>
</dbReference>
<dbReference type="InterPro" id="IPR003661">
    <property type="entry name" value="HisK_dim/P_dom"/>
</dbReference>
<dbReference type="InterPro" id="IPR005467">
    <property type="entry name" value="His_kinase_dom"/>
</dbReference>
<dbReference type="InterPro" id="IPR004358">
    <property type="entry name" value="Sig_transdc_His_kin-like_C"/>
</dbReference>
<dbReference type="InterPro" id="IPR036890">
    <property type="entry name" value="HATPase_C_sf"/>
</dbReference>
<evidence type="ECO:0000256" key="2">
    <source>
        <dbReference type="ARBA" id="ARBA00004236"/>
    </source>
</evidence>
<evidence type="ECO:0000256" key="13">
    <source>
        <dbReference type="SAM" id="MobiDB-lite"/>
    </source>
</evidence>
<comment type="caution">
    <text evidence="15">The sequence shown here is derived from an EMBL/GenBank/DDBJ whole genome shotgun (WGS) entry which is preliminary data.</text>
</comment>
<feature type="domain" description="Histidine kinase" evidence="14">
    <location>
        <begin position="256"/>
        <end position="477"/>
    </location>
</feature>
<dbReference type="CDD" id="cd00082">
    <property type="entry name" value="HisKA"/>
    <property type="match status" value="1"/>
</dbReference>
<sequence length="488" mass="55474">MTDSTSTISTVPSSPITPAKNNPEVQDQLAKVNQEIYERNVELAVRNRTLDTLRKMYEIINTSFGIRGTAQRLTAAITEELKFKKVYLALLSQDKSQLKMAVRHPIQLSEEEIMSYFKVPFDQISIPLTQSDNLCIKCVMDKRSRMTNFLYDLLTPLIDEKQAEELQKKLKIETAIIFPIIFGKEVLGVLIVCLDKHIGNLSRAEKETLKEITEVLGLAIRNAELYTSLETTTDKLKRANIRLQELDKIKDEFVSVASHELRTPMTAIKSYLWMVLYKNMQPLDDKVHTYIFRAYESTERLIRLVQDMLTVSRIEGNRMELRVSDFNLYELIDQIVDEIKVKAGEKGIRLTFTRKVKDVTLHADRDKITEVIMNLLGNAVKYTHQGGFIDLSLTRKDNTIEISVKDTGTGISEADKSKLFQKFSRLEHSYTKMAENTGTGLGLYICRQIVSLHGGEIWVDSEVGKGSTFTFSIPQETVQGDSHAGSST</sequence>
<accession>A0A1F5ZUI8</accession>
<organism evidence="15 16">
    <name type="scientific">Candidatus Gottesmanbacteria bacterium RIFCSPHIGHO2_02_FULL_39_11</name>
    <dbReference type="NCBI Taxonomy" id="1798382"/>
    <lineage>
        <taxon>Bacteria</taxon>
        <taxon>Candidatus Gottesmaniibacteriota</taxon>
    </lineage>
</organism>
<dbReference type="Pfam" id="PF02518">
    <property type="entry name" value="HATPase_c"/>
    <property type="match status" value="1"/>
</dbReference>
<keyword evidence="11" id="KW-0902">Two-component regulatory system</keyword>
<dbReference type="SUPFAM" id="SSF55874">
    <property type="entry name" value="ATPase domain of HSP90 chaperone/DNA topoisomerase II/histidine kinase"/>
    <property type="match status" value="1"/>
</dbReference>
<feature type="compositionally biased region" description="Low complexity" evidence="13">
    <location>
        <begin position="1"/>
        <end position="18"/>
    </location>
</feature>
<dbReference type="AlphaFoldDB" id="A0A1F5ZUI8"/>
<evidence type="ECO:0000256" key="9">
    <source>
        <dbReference type="ARBA" id="ARBA00022777"/>
    </source>
</evidence>
<dbReference type="FunFam" id="3.30.565.10:FF:000023">
    <property type="entry name" value="PAS domain-containing sensor histidine kinase"/>
    <property type="match status" value="1"/>
</dbReference>
<dbReference type="EMBL" id="MFJL01000019">
    <property type="protein sequence ID" value="OGG15737.1"/>
    <property type="molecule type" value="Genomic_DNA"/>
</dbReference>
<evidence type="ECO:0000256" key="5">
    <source>
        <dbReference type="ARBA" id="ARBA00022475"/>
    </source>
</evidence>
<feature type="region of interest" description="Disordered" evidence="13">
    <location>
        <begin position="1"/>
        <end position="23"/>
    </location>
</feature>
<dbReference type="PROSITE" id="PS50109">
    <property type="entry name" value="HIS_KIN"/>
    <property type="match status" value="1"/>
</dbReference>
<dbReference type="Gene3D" id="1.10.287.130">
    <property type="match status" value="1"/>
</dbReference>
<dbReference type="FunFam" id="1.10.287.130:FF:000001">
    <property type="entry name" value="Two-component sensor histidine kinase"/>
    <property type="match status" value="1"/>
</dbReference>
<protein>
    <recommendedName>
        <fullName evidence="4">histidine kinase</fullName>
        <ecNumber evidence="4">2.7.13.3</ecNumber>
    </recommendedName>
</protein>
<dbReference type="PRINTS" id="PR00344">
    <property type="entry name" value="BCTRLSENSOR"/>
</dbReference>
<evidence type="ECO:0000256" key="1">
    <source>
        <dbReference type="ARBA" id="ARBA00000085"/>
    </source>
</evidence>
<dbReference type="Gene3D" id="3.30.565.10">
    <property type="entry name" value="Histidine kinase-like ATPase, C-terminal domain"/>
    <property type="match status" value="1"/>
</dbReference>
<evidence type="ECO:0000256" key="11">
    <source>
        <dbReference type="ARBA" id="ARBA00023012"/>
    </source>
</evidence>
<keyword evidence="8" id="KW-0547">Nucleotide-binding</keyword>
<keyword evidence="6" id="KW-0597">Phosphoprotein</keyword>
<dbReference type="GO" id="GO:0000155">
    <property type="term" value="F:phosphorelay sensor kinase activity"/>
    <property type="evidence" value="ECO:0007669"/>
    <property type="project" value="InterPro"/>
</dbReference>
<keyword evidence="7" id="KW-0808">Transferase</keyword>
<dbReference type="PANTHER" id="PTHR43711">
    <property type="entry name" value="TWO-COMPONENT HISTIDINE KINASE"/>
    <property type="match status" value="1"/>
</dbReference>
<dbReference type="GO" id="GO:0005524">
    <property type="term" value="F:ATP binding"/>
    <property type="evidence" value="ECO:0007669"/>
    <property type="project" value="UniProtKB-KW"/>
</dbReference>
<dbReference type="EC" id="2.7.13.3" evidence="4"/>
<keyword evidence="10" id="KW-0067">ATP-binding</keyword>
<evidence type="ECO:0000256" key="8">
    <source>
        <dbReference type="ARBA" id="ARBA00022741"/>
    </source>
</evidence>
<dbReference type="InterPro" id="IPR029016">
    <property type="entry name" value="GAF-like_dom_sf"/>
</dbReference>
<dbReference type="SMART" id="SM00065">
    <property type="entry name" value="GAF"/>
    <property type="match status" value="1"/>
</dbReference>
<dbReference type="SMART" id="SM00388">
    <property type="entry name" value="HisKA"/>
    <property type="match status" value="1"/>
</dbReference>
<evidence type="ECO:0000256" key="4">
    <source>
        <dbReference type="ARBA" id="ARBA00012438"/>
    </source>
</evidence>
<proteinExistence type="predicted"/>
<keyword evidence="5" id="KW-1003">Cell membrane</keyword>